<feature type="chain" id="PRO_5001611347" evidence="2">
    <location>
        <begin position="32"/>
        <end position="436"/>
    </location>
</feature>
<proteinExistence type="predicted"/>
<keyword evidence="2" id="KW-0732">Signal</keyword>
<evidence type="ECO:0000313" key="3">
    <source>
        <dbReference type="EMBL" id="JAC84251.1"/>
    </source>
</evidence>
<organism evidence="3">
    <name type="scientific">Tetraselmis sp. GSL018</name>
    <dbReference type="NCBI Taxonomy" id="582737"/>
    <lineage>
        <taxon>Eukaryota</taxon>
        <taxon>Viridiplantae</taxon>
        <taxon>Chlorophyta</taxon>
        <taxon>core chlorophytes</taxon>
        <taxon>Chlorodendrophyceae</taxon>
        <taxon>Chlorodendrales</taxon>
        <taxon>Chlorodendraceae</taxon>
        <taxon>Tetraselmis</taxon>
    </lineage>
</organism>
<dbReference type="EMBL" id="GBEZ01000650">
    <property type="protein sequence ID" value="JAC84251.1"/>
    <property type="molecule type" value="Transcribed_RNA"/>
</dbReference>
<feature type="region of interest" description="Disordered" evidence="1">
    <location>
        <begin position="190"/>
        <end position="216"/>
    </location>
</feature>
<dbReference type="AlphaFoldDB" id="A0A061SNG3"/>
<feature type="compositionally biased region" description="Polar residues" evidence="1">
    <location>
        <begin position="190"/>
        <end position="200"/>
    </location>
</feature>
<sequence>MEIHFATAMLWKRARPTIAVMILLLVRPAVAGRELRSAGSVLRNIGGEITGLIQNTLRGDRGDIRNEILVSMAQRDAIELVEKLRAEIEAIISTLVLGDENQADNLIEILLGSSQLVSSLESKVAAYIVNELDGNANEVKNTQWYDLIGSNSDFLSDVYLDISGIMQNVIAGSNNEAKSKMNVEVGSNGFSTASGGTAQSDPEVPEAGEAADPDTDSISIIGPEDLNLDVLLEAVVLNEVTNGNGNYLDNLVNIAAFNGVNAENIKAEIVAMVVNRVGGNDNSVENLVNIALGICSDGPCDISDFAVDVSATIFNDIQGDESVISNTMRIVGAIGSDIDGKNAAEVAKANSALENLERAIVETEAIIYNVVRPSGLIDQIPSVRNKIKNNIDIEFLRDVAVSDIKAKISAIIANEVKGNANAIENMIRVRLGNNGL</sequence>
<name>A0A061SNG3_9CHLO</name>
<feature type="signal peptide" evidence="2">
    <location>
        <begin position="1"/>
        <end position="31"/>
    </location>
</feature>
<gene>
    <name evidence="3" type="ORF">TSPGSL018_1445</name>
</gene>
<evidence type="ECO:0000256" key="2">
    <source>
        <dbReference type="SAM" id="SignalP"/>
    </source>
</evidence>
<accession>A0A061SNG3</accession>
<reference evidence="3" key="1">
    <citation type="submission" date="2014-05" db="EMBL/GenBank/DDBJ databases">
        <title>The transcriptome of the halophilic microalga Tetraselmis sp. GSL018 isolated from the Great Salt Lake, Utah.</title>
        <authorList>
            <person name="Jinkerson R.E."/>
            <person name="D'Adamo S."/>
            <person name="Posewitz M.C."/>
        </authorList>
    </citation>
    <scope>NUCLEOTIDE SEQUENCE</scope>
    <source>
        <strain evidence="3">GSL018</strain>
    </source>
</reference>
<evidence type="ECO:0000256" key="1">
    <source>
        <dbReference type="SAM" id="MobiDB-lite"/>
    </source>
</evidence>
<feature type="compositionally biased region" description="Acidic residues" evidence="1">
    <location>
        <begin position="203"/>
        <end position="215"/>
    </location>
</feature>
<protein>
    <submittedName>
        <fullName evidence="3">Uncharacterized protein</fullName>
    </submittedName>
</protein>